<feature type="region of interest" description="Disordered" evidence="1">
    <location>
        <begin position="1"/>
        <end position="38"/>
    </location>
</feature>
<evidence type="ECO:0000313" key="2">
    <source>
        <dbReference type="EMBL" id="CAK0768946.1"/>
    </source>
</evidence>
<comment type="caution">
    <text evidence="2">The sequence shown here is derived from an EMBL/GenBank/DDBJ whole genome shotgun (WGS) entry which is preliminary data.</text>
</comment>
<keyword evidence="3" id="KW-1185">Reference proteome</keyword>
<feature type="compositionally biased region" description="Low complexity" evidence="1">
    <location>
        <begin position="12"/>
        <end position="29"/>
    </location>
</feature>
<protein>
    <recommendedName>
        <fullName evidence="4">MSV199 domain-containing protein</fullName>
    </recommendedName>
</protein>
<feature type="compositionally biased region" description="Polar residues" evidence="1">
    <location>
        <begin position="344"/>
        <end position="354"/>
    </location>
</feature>
<feature type="compositionally biased region" description="Low complexity" evidence="1">
    <location>
        <begin position="313"/>
        <end position="335"/>
    </location>
</feature>
<evidence type="ECO:0000313" key="3">
    <source>
        <dbReference type="Proteomes" id="UP001314263"/>
    </source>
</evidence>
<reference evidence="2 3" key="1">
    <citation type="submission" date="2023-10" db="EMBL/GenBank/DDBJ databases">
        <authorList>
            <person name="Maclean D."/>
            <person name="Macfadyen A."/>
        </authorList>
    </citation>
    <scope>NUCLEOTIDE SEQUENCE [LARGE SCALE GENOMIC DNA]</scope>
</reference>
<gene>
    <name evidence="2" type="ORF">CVIRNUC_003616</name>
</gene>
<feature type="region of interest" description="Disordered" evidence="1">
    <location>
        <begin position="418"/>
        <end position="438"/>
    </location>
</feature>
<dbReference type="AlphaFoldDB" id="A0AAV1I0N1"/>
<sequence>MLTTLWNRATHSRSSSPAPTPSSTETAAAQNASGSAPSATPFTDFVLARIPDEETQKLFALSFGEYLKRDPDALEIDFDVVFRWLGYDRKDNAVRLLKREIPEGEYALLTSEEGTGPANRASYLISFNQFEELMIGAQTIQGKKARRFVLFLKRVLQEYLVAEQEAHVQQMVEVATAHEAARANALQIQLDGLRAQQQHLYCFKLFGNRYKCGIGVDVDRRIRQHKTTCPSGYLVCSVPITCKAMEKLFESVMKEHGAWIRMEEYELAGDESEIKSIFAVFARTEELLNTTPLDQCDALRSLLDTALGTSAIVQPDTPVQPTTAPATPSADRTSANDIARPRVSPQTDAEQTEPQGPLPDLSKDQLRSFIRSHCVRGGDCSVGTVRFRCALAVHFPGASCKAGPITKMMTEEGFMVGTARPTGGKHTSSFKGIGLGSP</sequence>
<evidence type="ECO:0000256" key="1">
    <source>
        <dbReference type="SAM" id="MobiDB-lite"/>
    </source>
</evidence>
<accession>A0AAV1I0N1</accession>
<name>A0AAV1I0N1_9CHLO</name>
<organism evidence="2 3">
    <name type="scientific">Coccomyxa viridis</name>
    <dbReference type="NCBI Taxonomy" id="1274662"/>
    <lineage>
        <taxon>Eukaryota</taxon>
        <taxon>Viridiplantae</taxon>
        <taxon>Chlorophyta</taxon>
        <taxon>core chlorophytes</taxon>
        <taxon>Trebouxiophyceae</taxon>
        <taxon>Trebouxiophyceae incertae sedis</taxon>
        <taxon>Coccomyxaceae</taxon>
        <taxon>Coccomyxa</taxon>
    </lineage>
</organism>
<proteinExistence type="predicted"/>
<dbReference type="Proteomes" id="UP001314263">
    <property type="component" value="Unassembled WGS sequence"/>
</dbReference>
<evidence type="ECO:0008006" key="4">
    <source>
        <dbReference type="Google" id="ProtNLM"/>
    </source>
</evidence>
<feature type="region of interest" description="Disordered" evidence="1">
    <location>
        <begin position="313"/>
        <end position="363"/>
    </location>
</feature>
<dbReference type="EMBL" id="CAUYUE010000004">
    <property type="protein sequence ID" value="CAK0768946.1"/>
    <property type="molecule type" value="Genomic_DNA"/>
</dbReference>